<accession>A0A6A5C2E0</accession>
<dbReference type="OMA" id="RITQCIV"/>
<name>A0A6A5C2E0_NAEFO</name>
<organism evidence="3 4">
    <name type="scientific">Naegleria fowleri</name>
    <name type="common">Brain eating amoeba</name>
    <dbReference type="NCBI Taxonomy" id="5763"/>
    <lineage>
        <taxon>Eukaryota</taxon>
        <taxon>Discoba</taxon>
        <taxon>Heterolobosea</taxon>
        <taxon>Tetramitia</taxon>
        <taxon>Eutetramitia</taxon>
        <taxon>Vahlkampfiidae</taxon>
        <taxon>Naegleria</taxon>
    </lineage>
</organism>
<dbReference type="Gene3D" id="3.40.50.720">
    <property type="entry name" value="NAD(P)-binding Rossmann-like Domain"/>
    <property type="match status" value="1"/>
</dbReference>
<sequence length="337" mass="38094">MLSLLVTIFVIITLLWLIKIFIINGIYVDSHLLQSSDMTNKICVVTGVSVGALGFEVAKQLAKLGATVVLIVYNMQIGNDAVSQIKDELGQANVEYIVADLSELEQVRQVAFKIKNQYDRCDVLVNCAATIMCPHALTRDGIEMQFGVNYLSHFLLTILLQDLVMKCQGRVINFSSNAFKYLNQNDEFCSFTEESVRNDGRDIASPFSLYARSKLAIQLSSKHLSHHIHKPLNIYSLHPGATRSTYVFPFIKNRPFLHKYLYTPLSYYFMKSPFQGIQTCLHLILSPLEVLENGEFYVDCQVEKIVQDSALTKQIQCQLYESSMSLCANYLNATTEV</sequence>
<feature type="transmembrane region" description="Helical" evidence="2">
    <location>
        <begin position="6"/>
        <end position="28"/>
    </location>
</feature>
<dbReference type="VEuPathDB" id="AmoebaDB:NF0107330"/>
<keyword evidence="2" id="KW-0472">Membrane</keyword>
<dbReference type="AlphaFoldDB" id="A0A6A5C2E0"/>
<keyword evidence="1" id="KW-0560">Oxidoreductase</keyword>
<evidence type="ECO:0000256" key="2">
    <source>
        <dbReference type="SAM" id="Phobius"/>
    </source>
</evidence>
<gene>
    <name evidence="3" type="ORF">FDP41_001211</name>
</gene>
<keyword evidence="4" id="KW-1185">Reference proteome</keyword>
<evidence type="ECO:0000313" key="4">
    <source>
        <dbReference type="Proteomes" id="UP000444721"/>
    </source>
</evidence>
<dbReference type="VEuPathDB" id="AmoebaDB:NfTy_048510"/>
<reference evidence="3 4" key="1">
    <citation type="journal article" date="2019" name="Sci. Rep.">
        <title>Nanopore sequencing improves the draft genome of the human pathogenic amoeba Naegleria fowleri.</title>
        <authorList>
            <person name="Liechti N."/>
            <person name="Schurch N."/>
            <person name="Bruggmann R."/>
            <person name="Wittwer M."/>
        </authorList>
    </citation>
    <scope>NUCLEOTIDE SEQUENCE [LARGE SCALE GENOMIC DNA]</scope>
    <source>
        <strain evidence="3 4">ATCC 30894</strain>
    </source>
</reference>
<evidence type="ECO:0000313" key="3">
    <source>
        <dbReference type="EMBL" id="KAF0980058.1"/>
    </source>
</evidence>
<dbReference type="Proteomes" id="UP000444721">
    <property type="component" value="Unassembled WGS sequence"/>
</dbReference>
<dbReference type="Pfam" id="PF00106">
    <property type="entry name" value="adh_short"/>
    <property type="match status" value="1"/>
</dbReference>
<dbReference type="GeneID" id="68108429"/>
<dbReference type="InterPro" id="IPR002347">
    <property type="entry name" value="SDR_fam"/>
</dbReference>
<dbReference type="EMBL" id="VFQX01000022">
    <property type="protein sequence ID" value="KAF0980058.1"/>
    <property type="molecule type" value="Genomic_DNA"/>
</dbReference>
<dbReference type="GO" id="GO:0016491">
    <property type="term" value="F:oxidoreductase activity"/>
    <property type="evidence" value="ECO:0007669"/>
    <property type="project" value="UniProtKB-KW"/>
</dbReference>
<dbReference type="InterPro" id="IPR036291">
    <property type="entry name" value="NAD(P)-bd_dom_sf"/>
</dbReference>
<dbReference type="PANTHER" id="PTHR43157">
    <property type="entry name" value="PHOSPHATIDYLINOSITOL-GLYCAN BIOSYNTHESIS CLASS F PROTEIN-RELATED"/>
    <property type="match status" value="1"/>
</dbReference>
<proteinExistence type="predicted"/>
<keyword evidence="2" id="KW-0812">Transmembrane</keyword>
<dbReference type="VEuPathDB" id="AmoebaDB:FDP41_001211"/>
<dbReference type="OrthoDB" id="191139at2759"/>
<evidence type="ECO:0000256" key="1">
    <source>
        <dbReference type="ARBA" id="ARBA00023002"/>
    </source>
</evidence>
<dbReference type="SUPFAM" id="SSF51735">
    <property type="entry name" value="NAD(P)-binding Rossmann-fold domains"/>
    <property type="match status" value="1"/>
</dbReference>
<keyword evidence="2" id="KW-1133">Transmembrane helix</keyword>
<protein>
    <submittedName>
        <fullName evidence="3">Uncharacterized protein</fullName>
    </submittedName>
</protein>
<comment type="caution">
    <text evidence="3">The sequence shown here is derived from an EMBL/GenBank/DDBJ whole genome shotgun (WGS) entry which is preliminary data.</text>
</comment>
<dbReference type="PANTHER" id="PTHR43157:SF31">
    <property type="entry name" value="PHOSPHATIDYLINOSITOL-GLYCAN BIOSYNTHESIS CLASS F PROTEIN"/>
    <property type="match status" value="1"/>
</dbReference>
<dbReference type="RefSeq" id="XP_044564771.1">
    <property type="nucleotide sequence ID" value="XM_044702593.1"/>
</dbReference>